<feature type="transmembrane region" description="Helical" evidence="13">
    <location>
        <begin position="30"/>
        <end position="52"/>
    </location>
</feature>
<evidence type="ECO:0000313" key="16">
    <source>
        <dbReference type="Proteomes" id="UP000198287"/>
    </source>
</evidence>
<dbReference type="Gene3D" id="1.10.287.70">
    <property type="match status" value="1"/>
</dbReference>
<dbReference type="EMBL" id="LNIX01000020">
    <property type="protein sequence ID" value="OXA44198.1"/>
    <property type="molecule type" value="Genomic_DNA"/>
</dbReference>
<evidence type="ECO:0000256" key="12">
    <source>
        <dbReference type="RuleBase" id="RU003857"/>
    </source>
</evidence>
<dbReference type="InterPro" id="IPR013099">
    <property type="entry name" value="K_chnl_dom"/>
</dbReference>
<feature type="transmembrane region" description="Helical" evidence="13">
    <location>
        <begin position="214"/>
        <end position="234"/>
    </location>
</feature>
<dbReference type="OrthoDB" id="297496at2759"/>
<comment type="subcellular location">
    <subcellularLocation>
        <location evidence="1">Membrane</location>
        <topology evidence="1">Multi-pass membrane protein</topology>
    </subcellularLocation>
</comment>
<dbReference type="PANTHER" id="PTHR11003:SF142">
    <property type="entry name" value="POTASSIUM CHANNEL DOMAIN-CONTAINING PROTEIN"/>
    <property type="match status" value="1"/>
</dbReference>
<keyword evidence="7" id="KW-0630">Potassium</keyword>
<feature type="transmembrane region" description="Helical" evidence="13">
    <location>
        <begin position="268"/>
        <end position="292"/>
    </location>
</feature>
<feature type="transmembrane region" description="Helical" evidence="13">
    <location>
        <begin position="156"/>
        <end position="174"/>
    </location>
</feature>
<feature type="transmembrane region" description="Helical" evidence="13">
    <location>
        <begin position="246"/>
        <end position="262"/>
    </location>
</feature>
<evidence type="ECO:0000256" key="13">
    <source>
        <dbReference type="SAM" id="Phobius"/>
    </source>
</evidence>
<dbReference type="Pfam" id="PF07885">
    <property type="entry name" value="Ion_trans_2"/>
    <property type="match status" value="2"/>
</dbReference>
<dbReference type="AlphaFoldDB" id="A0A226DGW8"/>
<dbReference type="GO" id="GO:0015271">
    <property type="term" value="F:outward rectifier potassium channel activity"/>
    <property type="evidence" value="ECO:0007669"/>
    <property type="project" value="TreeGrafter"/>
</dbReference>
<keyword evidence="16" id="KW-1185">Reference proteome</keyword>
<keyword evidence="10 13" id="KW-0472">Membrane</keyword>
<evidence type="ECO:0000256" key="3">
    <source>
        <dbReference type="ARBA" id="ARBA00022448"/>
    </source>
</evidence>
<proteinExistence type="inferred from homology"/>
<evidence type="ECO:0000259" key="14">
    <source>
        <dbReference type="Pfam" id="PF07885"/>
    </source>
</evidence>
<dbReference type="GO" id="GO:0022841">
    <property type="term" value="F:potassium ion leak channel activity"/>
    <property type="evidence" value="ECO:0007669"/>
    <property type="project" value="TreeGrafter"/>
</dbReference>
<keyword evidence="5 12" id="KW-0812">Transmembrane</keyword>
<comment type="similarity">
    <text evidence="2 12">Belongs to the two pore domain potassium channel (TC 1.A.1.8) family.</text>
</comment>
<name>A0A226DGW8_FOLCA</name>
<keyword evidence="8 13" id="KW-1133">Transmembrane helix</keyword>
<accession>A0A226DGW8</accession>
<evidence type="ECO:0000256" key="9">
    <source>
        <dbReference type="ARBA" id="ARBA00023065"/>
    </source>
</evidence>
<feature type="domain" description="Potassium channel" evidence="14">
    <location>
        <begin position="223"/>
        <end position="290"/>
    </location>
</feature>
<dbReference type="PANTHER" id="PTHR11003">
    <property type="entry name" value="POTASSIUM CHANNEL, SUBFAMILY K"/>
    <property type="match status" value="1"/>
</dbReference>
<keyword evidence="4" id="KW-0633">Potassium transport</keyword>
<gene>
    <name evidence="15" type="ORF">Fcan01_21350</name>
</gene>
<dbReference type="SUPFAM" id="SSF81324">
    <property type="entry name" value="Voltage-gated potassium channels"/>
    <property type="match status" value="2"/>
</dbReference>
<keyword evidence="11 12" id="KW-0407">Ion channel</keyword>
<evidence type="ECO:0000256" key="5">
    <source>
        <dbReference type="ARBA" id="ARBA00022692"/>
    </source>
</evidence>
<feature type="domain" description="Potassium channel" evidence="14">
    <location>
        <begin position="123"/>
        <end position="180"/>
    </location>
</feature>
<dbReference type="STRING" id="158441.A0A226DGW8"/>
<evidence type="ECO:0000256" key="4">
    <source>
        <dbReference type="ARBA" id="ARBA00022538"/>
    </source>
</evidence>
<evidence type="ECO:0000256" key="7">
    <source>
        <dbReference type="ARBA" id="ARBA00022958"/>
    </source>
</evidence>
<dbReference type="PRINTS" id="PR01095">
    <property type="entry name" value="TASKCHANNEL"/>
</dbReference>
<reference evidence="15 16" key="1">
    <citation type="submission" date="2015-12" db="EMBL/GenBank/DDBJ databases">
        <title>The genome of Folsomia candida.</title>
        <authorList>
            <person name="Faddeeva A."/>
            <person name="Derks M.F."/>
            <person name="Anvar Y."/>
            <person name="Smit S."/>
            <person name="Van Straalen N."/>
            <person name="Roelofs D."/>
        </authorList>
    </citation>
    <scope>NUCLEOTIDE SEQUENCE [LARGE SCALE GENOMIC DNA]</scope>
    <source>
        <strain evidence="15 16">VU population</strain>
        <tissue evidence="15">Whole body</tissue>
    </source>
</reference>
<dbReference type="InterPro" id="IPR003092">
    <property type="entry name" value="2pore_dom_K_chnl_TASK"/>
</dbReference>
<dbReference type="GO" id="GO:0030322">
    <property type="term" value="P:stabilization of membrane potential"/>
    <property type="evidence" value="ECO:0007669"/>
    <property type="project" value="TreeGrafter"/>
</dbReference>
<keyword evidence="9 12" id="KW-0406">Ion transport</keyword>
<keyword evidence="6" id="KW-0631">Potassium channel</keyword>
<evidence type="ECO:0000256" key="2">
    <source>
        <dbReference type="ARBA" id="ARBA00006666"/>
    </source>
</evidence>
<protein>
    <submittedName>
        <fullName evidence="15">TWiK family of potassium channels protein 7</fullName>
    </submittedName>
</protein>
<dbReference type="OMA" id="RCEFFER"/>
<keyword evidence="3 12" id="KW-0813">Transport</keyword>
<evidence type="ECO:0000313" key="15">
    <source>
        <dbReference type="EMBL" id="OXA44198.1"/>
    </source>
</evidence>
<evidence type="ECO:0000256" key="10">
    <source>
        <dbReference type="ARBA" id="ARBA00023136"/>
    </source>
</evidence>
<dbReference type="InterPro" id="IPR003280">
    <property type="entry name" value="2pore_dom_K_chnl"/>
</dbReference>
<organism evidence="15 16">
    <name type="scientific">Folsomia candida</name>
    <name type="common">Springtail</name>
    <dbReference type="NCBI Taxonomy" id="158441"/>
    <lineage>
        <taxon>Eukaryota</taxon>
        <taxon>Metazoa</taxon>
        <taxon>Ecdysozoa</taxon>
        <taxon>Arthropoda</taxon>
        <taxon>Hexapoda</taxon>
        <taxon>Collembola</taxon>
        <taxon>Entomobryomorpha</taxon>
        <taxon>Isotomoidea</taxon>
        <taxon>Isotomidae</taxon>
        <taxon>Proisotominae</taxon>
        <taxon>Folsomia</taxon>
    </lineage>
</organism>
<dbReference type="Proteomes" id="UP000198287">
    <property type="component" value="Unassembled WGS sequence"/>
</dbReference>
<evidence type="ECO:0000256" key="6">
    <source>
        <dbReference type="ARBA" id="ARBA00022826"/>
    </source>
</evidence>
<dbReference type="GO" id="GO:0005886">
    <property type="term" value="C:plasma membrane"/>
    <property type="evidence" value="ECO:0007669"/>
    <property type="project" value="TreeGrafter"/>
</dbReference>
<comment type="caution">
    <text evidence="15">The sequence shown here is derived from an EMBL/GenBank/DDBJ whole genome shotgun (WGS) entry which is preliminary data.</text>
</comment>
<feature type="transmembrane region" description="Helical" evidence="13">
    <location>
        <begin position="128"/>
        <end position="144"/>
    </location>
</feature>
<sequence>MGDGDEKLDGRKQVKVRPGSTKHFFNRIKVFVGHFGLFVALIIYTGIGAWVFQTLEGPYEIDRKTTLKHLLLEGRTNFTRTVLSSSLEADDLNYTFSLALETYDKIIEEVTSEGMSVLNPEVKSDWDYIQSAFFASTVLTTIGYGNMAPKTHSGRVFCIFFALIGIPFTLTVIADLGKLMASAVSSSYKSCRRHFPKEIIKSSSKLSKFGGKSATVGAAVGSLLLYISAGGYFFTLWEEWSFFDSFYFCFITMTTIGFGDLVPEKTTYMLLCTIYIMVGLALTSTAIELVRIQYADSWKKMRELSSRLQGLSGPLAESLKKYGDNINLDVNVLQDLKELKKALAMSSKAMKREGSIWKKFWENEDEFDIDMVESDEPRLIQIIIYESSV</sequence>
<dbReference type="PRINTS" id="PR01333">
    <property type="entry name" value="2POREKCHANEL"/>
</dbReference>
<evidence type="ECO:0000256" key="11">
    <source>
        <dbReference type="ARBA" id="ARBA00023303"/>
    </source>
</evidence>
<evidence type="ECO:0000256" key="8">
    <source>
        <dbReference type="ARBA" id="ARBA00022989"/>
    </source>
</evidence>
<evidence type="ECO:0000256" key="1">
    <source>
        <dbReference type="ARBA" id="ARBA00004141"/>
    </source>
</evidence>